<dbReference type="AlphaFoldDB" id="A0AAN6MMU6"/>
<accession>A0AAN6MMU6</accession>
<name>A0AAN6MMU6_9PEZI</name>
<keyword evidence="4" id="KW-1185">Reference proteome</keyword>
<organism evidence="3 4">
    <name type="scientific">Staphylotrichum tortipilum</name>
    <dbReference type="NCBI Taxonomy" id="2831512"/>
    <lineage>
        <taxon>Eukaryota</taxon>
        <taxon>Fungi</taxon>
        <taxon>Dikarya</taxon>
        <taxon>Ascomycota</taxon>
        <taxon>Pezizomycotina</taxon>
        <taxon>Sordariomycetes</taxon>
        <taxon>Sordariomycetidae</taxon>
        <taxon>Sordariales</taxon>
        <taxon>Chaetomiaceae</taxon>
        <taxon>Staphylotrichum</taxon>
    </lineage>
</organism>
<reference evidence="3" key="1">
    <citation type="journal article" date="2023" name="Mol. Phylogenet. Evol.">
        <title>Genome-scale phylogeny and comparative genomics of the fungal order Sordariales.</title>
        <authorList>
            <person name="Hensen N."/>
            <person name="Bonometti L."/>
            <person name="Westerberg I."/>
            <person name="Brannstrom I.O."/>
            <person name="Guillou S."/>
            <person name="Cros-Aarteil S."/>
            <person name="Calhoun S."/>
            <person name="Haridas S."/>
            <person name="Kuo A."/>
            <person name="Mondo S."/>
            <person name="Pangilinan J."/>
            <person name="Riley R."/>
            <person name="LaButti K."/>
            <person name="Andreopoulos B."/>
            <person name="Lipzen A."/>
            <person name="Chen C."/>
            <person name="Yan M."/>
            <person name="Daum C."/>
            <person name="Ng V."/>
            <person name="Clum A."/>
            <person name="Steindorff A."/>
            <person name="Ohm R.A."/>
            <person name="Martin F."/>
            <person name="Silar P."/>
            <person name="Natvig D.O."/>
            <person name="Lalanne C."/>
            <person name="Gautier V."/>
            <person name="Ament-Velasquez S.L."/>
            <person name="Kruys A."/>
            <person name="Hutchinson M.I."/>
            <person name="Powell A.J."/>
            <person name="Barry K."/>
            <person name="Miller A.N."/>
            <person name="Grigoriev I.V."/>
            <person name="Debuchy R."/>
            <person name="Gladieux P."/>
            <person name="Hiltunen Thoren M."/>
            <person name="Johannesson H."/>
        </authorList>
    </citation>
    <scope>NUCLEOTIDE SEQUENCE</scope>
    <source>
        <strain evidence="3">CBS 103.79</strain>
    </source>
</reference>
<evidence type="ECO:0000256" key="2">
    <source>
        <dbReference type="SAM" id="Phobius"/>
    </source>
</evidence>
<protein>
    <submittedName>
        <fullName evidence="3">Uncharacterized protein</fullName>
    </submittedName>
</protein>
<dbReference type="Proteomes" id="UP001303889">
    <property type="component" value="Unassembled WGS sequence"/>
</dbReference>
<reference evidence="3" key="2">
    <citation type="submission" date="2023-05" db="EMBL/GenBank/DDBJ databases">
        <authorList>
            <consortium name="Lawrence Berkeley National Laboratory"/>
            <person name="Steindorff A."/>
            <person name="Hensen N."/>
            <person name="Bonometti L."/>
            <person name="Westerberg I."/>
            <person name="Brannstrom I.O."/>
            <person name="Guillou S."/>
            <person name="Cros-Aarteil S."/>
            <person name="Calhoun S."/>
            <person name="Haridas S."/>
            <person name="Kuo A."/>
            <person name="Mondo S."/>
            <person name="Pangilinan J."/>
            <person name="Riley R."/>
            <person name="Labutti K."/>
            <person name="Andreopoulos B."/>
            <person name="Lipzen A."/>
            <person name="Chen C."/>
            <person name="Yanf M."/>
            <person name="Daum C."/>
            <person name="Ng V."/>
            <person name="Clum A."/>
            <person name="Ohm R."/>
            <person name="Martin F."/>
            <person name="Silar P."/>
            <person name="Natvig D."/>
            <person name="Lalanne C."/>
            <person name="Gautier V."/>
            <person name="Ament-Velasquez S.L."/>
            <person name="Kruys A."/>
            <person name="Hutchinson M.I."/>
            <person name="Powell A.J."/>
            <person name="Barry K."/>
            <person name="Miller A.N."/>
            <person name="Grigoriev I.V."/>
            <person name="Debuchy R."/>
            <person name="Gladieux P."/>
            <person name="Thoren M.H."/>
            <person name="Johannesson H."/>
        </authorList>
    </citation>
    <scope>NUCLEOTIDE SEQUENCE</scope>
    <source>
        <strain evidence="3">CBS 103.79</strain>
    </source>
</reference>
<evidence type="ECO:0000313" key="3">
    <source>
        <dbReference type="EMBL" id="KAK3902753.1"/>
    </source>
</evidence>
<sequence length="476" mass="52119">MDATFVVVALAGLLVVALRTQVPAAYANVSEVMGLLLSEQQSWVDYITLITVLSLASLLASPFVSLWGNLPTAASKVRQALESSSSGATRRASLVRGSVVNAALGLINALGSTALAGILSWMFGRLVWPLLLLVLRPLLPVILRKYFFWSNWVESRFGDFVDAVCVDRRGLIEQRRVLQSRELVHGMQVAKLAELNVKVAQAARNAETVFLDALKHSKWHPGKYEHLRPSKFLGPVAAVVPGRDPLPRLGLWYRLFQRVNMDVRCLSEAIRRTESAMATNRASIADLEQQLTSRPAEIKAIKDQLEICKQELRDALRLEIAQREDSRRKRAALLAAKSQREARKRRDSDLTATMLTPPPVAIAHTTTTTTITVPAPTIATTTEPPPSKVAPVVAPAAAVVPPDPVAPIDITTLAPALDINPAFLAARFPLLPGEGYPPILVQALTRGPFPRSPVDPRAAEKKKVREVFRYLNNARA</sequence>
<dbReference type="EMBL" id="MU855489">
    <property type="protein sequence ID" value="KAK3902753.1"/>
    <property type="molecule type" value="Genomic_DNA"/>
</dbReference>
<gene>
    <name evidence="3" type="ORF">C8A05DRAFT_15227</name>
</gene>
<evidence type="ECO:0000313" key="4">
    <source>
        <dbReference type="Proteomes" id="UP001303889"/>
    </source>
</evidence>
<feature type="transmembrane region" description="Helical" evidence="2">
    <location>
        <begin position="43"/>
        <end position="68"/>
    </location>
</feature>
<feature type="transmembrane region" description="Helical" evidence="2">
    <location>
        <begin position="99"/>
        <end position="121"/>
    </location>
</feature>
<feature type="coiled-coil region" evidence="1">
    <location>
        <begin position="270"/>
        <end position="318"/>
    </location>
</feature>
<keyword evidence="1" id="KW-0175">Coiled coil</keyword>
<comment type="caution">
    <text evidence="3">The sequence shown here is derived from an EMBL/GenBank/DDBJ whole genome shotgun (WGS) entry which is preliminary data.</text>
</comment>
<proteinExistence type="predicted"/>
<keyword evidence="2" id="KW-1133">Transmembrane helix</keyword>
<keyword evidence="2" id="KW-0472">Membrane</keyword>
<keyword evidence="2" id="KW-0812">Transmembrane</keyword>
<evidence type="ECO:0000256" key="1">
    <source>
        <dbReference type="SAM" id="Coils"/>
    </source>
</evidence>